<dbReference type="Proteomes" id="UP000078541">
    <property type="component" value="Unassembled WGS sequence"/>
</dbReference>
<organism evidence="1 2">
    <name type="scientific">Trachymyrmex septentrionalis</name>
    <dbReference type="NCBI Taxonomy" id="34720"/>
    <lineage>
        <taxon>Eukaryota</taxon>
        <taxon>Metazoa</taxon>
        <taxon>Ecdysozoa</taxon>
        <taxon>Arthropoda</taxon>
        <taxon>Hexapoda</taxon>
        <taxon>Insecta</taxon>
        <taxon>Pterygota</taxon>
        <taxon>Neoptera</taxon>
        <taxon>Endopterygota</taxon>
        <taxon>Hymenoptera</taxon>
        <taxon>Apocrita</taxon>
        <taxon>Aculeata</taxon>
        <taxon>Formicoidea</taxon>
        <taxon>Formicidae</taxon>
        <taxon>Myrmicinae</taxon>
        <taxon>Trachymyrmex</taxon>
    </lineage>
</organism>
<proteinExistence type="predicted"/>
<keyword evidence="2" id="KW-1185">Reference proteome</keyword>
<sequence length="97" mass="11099">MTQKGINPFMFLMSIKVLRRFECLVILGVFAAIIIRDGYKDKIVLGSEWIAAMNLITKEETVFSFTCHLLAAEDFFRAAEVGWAFQQLELVLVDRLP</sequence>
<dbReference type="AlphaFoldDB" id="A0A151JYS2"/>
<evidence type="ECO:0000313" key="2">
    <source>
        <dbReference type="Proteomes" id="UP000078541"/>
    </source>
</evidence>
<accession>A0A151JYS2</accession>
<protein>
    <submittedName>
        <fullName evidence="1">Uncharacterized protein</fullName>
    </submittedName>
</protein>
<reference evidence="1 2" key="1">
    <citation type="submission" date="2016-03" db="EMBL/GenBank/DDBJ databases">
        <title>Trachymyrmex septentrionalis WGS genome.</title>
        <authorList>
            <person name="Nygaard S."/>
            <person name="Hu H."/>
            <person name="Boomsma J."/>
            <person name="Zhang G."/>
        </authorList>
    </citation>
    <scope>NUCLEOTIDE SEQUENCE [LARGE SCALE GENOMIC DNA]</scope>
    <source>
        <strain evidence="1">Tsep2-gDNA-1</strain>
        <tissue evidence="1">Whole body</tissue>
    </source>
</reference>
<evidence type="ECO:0000313" key="1">
    <source>
        <dbReference type="EMBL" id="KYN41530.1"/>
    </source>
</evidence>
<dbReference type="EMBL" id="KQ981463">
    <property type="protein sequence ID" value="KYN41530.1"/>
    <property type="molecule type" value="Genomic_DNA"/>
</dbReference>
<name>A0A151JYS2_9HYME</name>
<gene>
    <name evidence="1" type="ORF">ALC56_04083</name>
</gene>